<sequence>MFPRVAIALKLRFILTKKTRKIKIKPPIIPPTIEAVIILFATSDDTVDVIVDTFGAAAVVAPVPPSIGAVPGTVPPSFSAVVPGAGATPSFFGAVLLELHHLEQIKYLLRL</sequence>
<protein>
    <submittedName>
        <fullName evidence="1">Uncharacterized protein</fullName>
    </submittedName>
</protein>
<dbReference type="EMBL" id="CAGKOT010000017">
    <property type="protein sequence ID" value="CAB5362610.1"/>
    <property type="molecule type" value="Genomic_DNA"/>
</dbReference>
<comment type="caution">
    <text evidence="1">The sequence shown here is derived from an EMBL/GenBank/DDBJ whole genome shotgun (WGS) entry which is preliminary data.</text>
</comment>
<proteinExistence type="predicted"/>
<name>A0A916E6C9_9GLOM</name>
<dbReference type="OrthoDB" id="10436551at2759"/>
<reference evidence="1" key="1">
    <citation type="submission" date="2020-05" db="EMBL/GenBank/DDBJ databases">
        <authorList>
            <person name="Rincon C."/>
            <person name="Sanders R I."/>
            <person name="Robbins C."/>
            <person name="Chaturvedi A."/>
        </authorList>
    </citation>
    <scope>NUCLEOTIDE SEQUENCE</scope>
    <source>
        <strain evidence="1">CHB12</strain>
    </source>
</reference>
<gene>
    <name evidence="1" type="ORF">CHRIB12_LOCUS9203</name>
</gene>
<evidence type="ECO:0000313" key="1">
    <source>
        <dbReference type="EMBL" id="CAB5362610.1"/>
    </source>
</evidence>
<dbReference type="Proteomes" id="UP000684084">
    <property type="component" value="Unassembled WGS sequence"/>
</dbReference>
<evidence type="ECO:0000313" key="2">
    <source>
        <dbReference type="Proteomes" id="UP000684084"/>
    </source>
</evidence>
<dbReference type="AlphaFoldDB" id="A0A916E6C9"/>
<organism evidence="1 2">
    <name type="scientific">Rhizophagus irregularis</name>
    <dbReference type="NCBI Taxonomy" id="588596"/>
    <lineage>
        <taxon>Eukaryota</taxon>
        <taxon>Fungi</taxon>
        <taxon>Fungi incertae sedis</taxon>
        <taxon>Mucoromycota</taxon>
        <taxon>Glomeromycotina</taxon>
        <taxon>Glomeromycetes</taxon>
        <taxon>Glomerales</taxon>
        <taxon>Glomeraceae</taxon>
        <taxon>Rhizophagus</taxon>
    </lineage>
</organism>
<accession>A0A916E6C9</accession>